<comment type="caution">
    <text evidence="11">The sequence shown here is derived from an EMBL/GenBank/DDBJ whole genome shotgun (WGS) entry which is preliminary data.</text>
</comment>
<dbReference type="PANTHER" id="PTHR30562:SF1">
    <property type="entry name" value="UVRABC SYSTEM PROTEIN C"/>
    <property type="match status" value="1"/>
</dbReference>
<dbReference type="RefSeq" id="WP_249295510.1">
    <property type="nucleotide sequence ID" value="NZ_JACRSV010000003.1"/>
</dbReference>
<feature type="domain" description="UVR" evidence="8">
    <location>
        <begin position="204"/>
        <end position="239"/>
    </location>
</feature>
<dbReference type="GO" id="GO:0009432">
    <property type="term" value="P:SOS response"/>
    <property type="evidence" value="ECO:0007669"/>
    <property type="project" value="UniProtKB-UniRule"/>
</dbReference>
<keyword evidence="3 7" id="KW-0228">DNA excision</keyword>
<comment type="similarity">
    <text evidence="7">Belongs to the UvrC family.</text>
</comment>
<dbReference type="InterPro" id="IPR047296">
    <property type="entry name" value="GIY-YIG_UvrC_Cho"/>
</dbReference>
<evidence type="ECO:0000259" key="10">
    <source>
        <dbReference type="PROSITE" id="PS50165"/>
    </source>
</evidence>
<comment type="subcellular location">
    <subcellularLocation>
        <location evidence="7">Cytoplasm</location>
    </subcellularLocation>
</comment>
<reference evidence="11" key="1">
    <citation type="submission" date="2020-08" db="EMBL/GenBank/DDBJ databases">
        <title>Genome public.</title>
        <authorList>
            <person name="Liu C."/>
            <person name="Sun Q."/>
        </authorList>
    </citation>
    <scope>NUCLEOTIDE SEQUENCE</scope>
    <source>
        <strain evidence="11">NSJ-33</strain>
    </source>
</reference>
<evidence type="ECO:0000256" key="3">
    <source>
        <dbReference type="ARBA" id="ARBA00022769"/>
    </source>
</evidence>
<dbReference type="SUPFAM" id="SSF82771">
    <property type="entry name" value="GIY-YIG endonuclease"/>
    <property type="match status" value="1"/>
</dbReference>
<evidence type="ECO:0000256" key="5">
    <source>
        <dbReference type="ARBA" id="ARBA00023204"/>
    </source>
</evidence>
<dbReference type="InterPro" id="IPR036876">
    <property type="entry name" value="UVR_dom_sf"/>
</dbReference>
<dbReference type="GO" id="GO:0009380">
    <property type="term" value="C:excinuclease repair complex"/>
    <property type="evidence" value="ECO:0007669"/>
    <property type="project" value="InterPro"/>
</dbReference>
<dbReference type="InterPro" id="IPR010994">
    <property type="entry name" value="RuvA_2-like"/>
</dbReference>
<dbReference type="Gene3D" id="1.10.150.20">
    <property type="entry name" value="5' to 3' exonuclease, C-terminal subdomain"/>
    <property type="match status" value="1"/>
</dbReference>
<dbReference type="SUPFAM" id="SSF46600">
    <property type="entry name" value="C-terminal UvrC-binding domain of UvrB"/>
    <property type="match status" value="1"/>
</dbReference>
<organism evidence="11 12">
    <name type="scientific">Fumia xinanensis</name>
    <dbReference type="NCBI Taxonomy" id="2763659"/>
    <lineage>
        <taxon>Bacteria</taxon>
        <taxon>Bacillati</taxon>
        <taxon>Bacillota</taxon>
        <taxon>Clostridia</taxon>
        <taxon>Eubacteriales</taxon>
        <taxon>Oscillospiraceae</taxon>
        <taxon>Fumia</taxon>
    </lineage>
</organism>
<dbReference type="Gene3D" id="3.40.1440.10">
    <property type="entry name" value="GIY-YIG endonuclease"/>
    <property type="match status" value="1"/>
</dbReference>
<dbReference type="InterPro" id="IPR000305">
    <property type="entry name" value="GIY-YIG_endonuc"/>
</dbReference>
<keyword evidence="4 7" id="KW-0267">Excision nuclease</keyword>
<sequence>MDIEQLKQKALSLTMQPGVYLMKDKQGEIIYVGKAKALKNRVVSYFRQNSSHNEKVRKMVSMVNDFDYIVTASEFEALVLECSLIKHYDPKYNILLKDDKGYHYIHISDEEYPRISAALQKTGSGTYLGPYTSGFVVKQTVEQVNKIFRLPTCSRKFPQDFRKGRPCLNFHIKQCIGLCQGRMSKDEYHALLEDAMDYIRSGGSVNVDKMREEMETAAENLEFEKAARLRDRINAIVKVGDTQVVLLPENRSMDVWGFVKNHLMACCVVLKFREGRLSDKENFVFDEVYDIKDVRDEFMTRYYANTQDFPKAVVLDEEVEDMDLFQQFLRHRSSHAVTVSVPQKGERKKLIEMAYNNAAEQLSLKVQRTGREVAALEELGRLLGLSSTPYYIEAYDISNWGETARVGGMIVFENGRPLKSDYKRFAIKDVAGQDDYASMQEVLRRRFTRYLENDPAFSRLPDLILLDGGKGHVAAVEPLLKELGIDVPLFGMVKDSRHRTRAITGEGGEIAISTVKSAFTLVTNIQDEVHRFAIAYQRTLHKKVTYESELRKVKGIGGAKVKALMKEFRTKKRLKEASPNELRQVAKISEETAGELYRAIQEL</sequence>
<dbReference type="Pfam" id="PF02151">
    <property type="entry name" value="UVR"/>
    <property type="match status" value="1"/>
</dbReference>
<dbReference type="Pfam" id="PF14520">
    <property type="entry name" value="HHH_5"/>
    <property type="match status" value="1"/>
</dbReference>
<dbReference type="Gene3D" id="3.30.420.340">
    <property type="entry name" value="UvrC, RNAse H endonuclease domain"/>
    <property type="match status" value="1"/>
</dbReference>
<dbReference type="AlphaFoldDB" id="A0A926E6K9"/>
<dbReference type="GO" id="GO:0005737">
    <property type="term" value="C:cytoplasm"/>
    <property type="evidence" value="ECO:0007669"/>
    <property type="project" value="UniProtKB-SubCell"/>
</dbReference>
<dbReference type="Pfam" id="PF01541">
    <property type="entry name" value="GIY-YIG"/>
    <property type="match status" value="1"/>
</dbReference>
<evidence type="ECO:0000313" key="11">
    <source>
        <dbReference type="EMBL" id="MBC8560523.1"/>
    </source>
</evidence>
<gene>
    <name evidence="7 11" type="primary">uvrC</name>
    <name evidence="11" type="ORF">H8710_10655</name>
</gene>
<dbReference type="InterPro" id="IPR050066">
    <property type="entry name" value="UvrABC_protein_C"/>
</dbReference>
<dbReference type="SMART" id="SM00465">
    <property type="entry name" value="GIYc"/>
    <property type="match status" value="1"/>
</dbReference>
<name>A0A926E6K9_9FIRM</name>
<evidence type="ECO:0000259" key="8">
    <source>
        <dbReference type="PROSITE" id="PS50151"/>
    </source>
</evidence>
<evidence type="ECO:0000256" key="1">
    <source>
        <dbReference type="ARBA" id="ARBA00022490"/>
    </source>
</evidence>
<evidence type="ECO:0000313" key="12">
    <source>
        <dbReference type="Proteomes" id="UP000610760"/>
    </source>
</evidence>
<evidence type="ECO:0000256" key="4">
    <source>
        <dbReference type="ARBA" id="ARBA00022881"/>
    </source>
</evidence>
<dbReference type="InterPro" id="IPR038476">
    <property type="entry name" value="UvrC_RNase_H_dom_sf"/>
</dbReference>
<keyword evidence="12" id="KW-1185">Reference proteome</keyword>
<dbReference type="PANTHER" id="PTHR30562">
    <property type="entry name" value="UVRC/OXIDOREDUCTASE"/>
    <property type="match status" value="1"/>
</dbReference>
<keyword evidence="5 7" id="KW-0234">DNA repair</keyword>
<protein>
    <recommendedName>
        <fullName evidence="7">UvrABC system protein C</fullName>
        <shortName evidence="7">Protein UvrC</shortName>
    </recommendedName>
    <alternativeName>
        <fullName evidence="7">Excinuclease ABC subunit C</fullName>
    </alternativeName>
</protein>
<dbReference type="InterPro" id="IPR035901">
    <property type="entry name" value="GIY-YIG_endonuc_sf"/>
</dbReference>
<dbReference type="FunFam" id="3.40.1440.10:FF:000001">
    <property type="entry name" value="UvrABC system protein C"/>
    <property type="match status" value="1"/>
</dbReference>
<feature type="domain" description="UvrC family homology region profile" evidence="10">
    <location>
        <begin position="255"/>
        <end position="480"/>
    </location>
</feature>
<dbReference type="Pfam" id="PF08459">
    <property type="entry name" value="UvrC_RNaseH_dom"/>
    <property type="match status" value="1"/>
</dbReference>
<dbReference type="GO" id="GO:0006289">
    <property type="term" value="P:nucleotide-excision repair"/>
    <property type="evidence" value="ECO:0007669"/>
    <property type="project" value="UniProtKB-UniRule"/>
</dbReference>
<dbReference type="CDD" id="cd10434">
    <property type="entry name" value="GIY-YIG_UvrC_Cho"/>
    <property type="match status" value="1"/>
</dbReference>
<dbReference type="GO" id="GO:0009381">
    <property type="term" value="F:excinuclease ABC activity"/>
    <property type="evidence" value="ECO:0007669"/>
    <property type="project" value="UniProtKB-UniRule"/>
</dbReference>
<keyword evidence="6 7" id="KW-0742">SOS response</keyword>
<dbReference type="Pfam" id="PF22920">
    <property type="entry name" value="UvrC_RNaseH"/>
    <property type="match status" value="1"/>
</dbReference>
<dbReference type="InterPro" id="IPR004791">
    <property type="entry name" value="UvrC"/>
</dbReference>
<evidence type="ECO:0000259" key="9">
    <source>
        <dbReference type="PROSITE" id="PS50164"/>
    </source>
</evidence>
<dbReference type="NCBIfam" id="TIGR00194">
    <property type="entry name" value="uvrC"/>
    <property type="match status" value="1"/>
</dbReference>
<dbReference type="GO" id="GO:0003677">
    <property type="term" value="F:DNA binding"/>
    <property type="evidence" value="ECO:0007669"/>
    <property type="project" value="UniProtKB-UniRule"/>
</dbReference>
<dbReference type="PROSITE" id="PS50151">
    <property type="entry name" value="UVR"/>
    <property type="match status" value="1"/>
</dbReference>
<dbReference type="InterPro" id="IPR001162">
    <property type="entry name" value="UvrC_RNase_H_dom"/>
</dbReference>
<accession>A0A926E6K9</accession>
<dbReference type="EMBL" id="JACRSV010000003">
    <property type="protein sequence ID" value="MBC8560523.1"/>
    <property type="molecule type" value="Genomic_DNA"/>
</dbReference>
<evidence type="ECO:0000256" key="6">
    <source>
        <dbReference type="ARBA" id="ARBA00023236"/>
    </source>
</evidence>
<dbReference type="SUPFAM" id="SSF47781">
    <property type="entry name" value="RuvA domain 2-like"/>
    <property type="match status" value="1"/>
</dbReference>
<keyword evidence="1 7" id="KW-0963">Cytoplasm</keyword>
<evidence type="ECO:0000256" key="7">
    <source>
        <dbReference type="HAMAP-Rule" id="MF_00203"/>
    </source>
</evidence>
<dbReference type="InterPro" id="IPR001943">
    <property type="entry name" value="UVR_dom"/>
</dbReference>
<feature type="domain" description="GIY-YIG" evidence="9">
    <location>
        <begin position="15"/>
        <end position="94"/>
    </location>
</feature>
<dbReference type="PROSITE" id="PS50165">
    <property type="entry name" value="UVRC"/>
    <property type="match status" value="1"/>
</dbReference>
<comment type="subunit">
    <text evidence="7">Interacts with UvrB in an incision complex.</text>
</comment>
<comment type="function">
    <text evidence="7">The UvrABC repair system catalyzes the recognition and processing of DNA lesions. UvrC both incises the 5' and 3' sides of the lesion. The N-terminal half is responsible for the 3' incision and the C-terminal half is responsible for the 5' incision.</text>
</comment>
<dbReference type="PROSITE" id="PS50164">
    <property type="entry name" value="GIY_YIG"/>
    <property type="match status" value="1"/>
</dbReference>
<dbReference type="HAMAP" id="MF_00203">
    <property type="entry name" value="UvrC"/>
    <property type="match status" value="1"/>
</dbReference>
<keyword evidence="2 7" id="KW-0227">DNA damage</keyword>
<proteinExistence type="inferred from homology"/>
<dbReference type="Gene3D" id="4.10.860.10">
    <property type="entry name" value="UVR domain"/>
    <property type="match status" value="1"/>
</dbReference>
<dbReference type="Proteomes" id="UP000610760">
    <property type="component" value="Unassembled WGS sequence"/>
</dbReference>
<evidence type="ECO:0000256" key="2">
    <source>
        <dbReference type="ARBA" id="ARBA00022763"/>
    </source>
</evidence>